<dbReference type="AlphaFoldDB" id="A0A4U5V0D8"/>
<protein>
    <submittedName>
        <fullName evidence="1">Uncharacterized protein</fullName>
    </submittedName>
</protein>
<dbReference type="Proteomes" id="UP000298787">
    <property type="component" value="Chromosome 13"/>
</dbReference>
<dbReference type="PANTHER" id="PTHR31912">
    <property type="entry name" value="IP13529P"/>
    <property type="match status" value="1"/>
</dbReference>
<evidence type="ECO:0000313" key="2">
    <source>
        <dbReference type="Proteomes" id="UP000298787"/>
    </source>
</evidence>
<dbReference type="PANTHER" id="PTHR31912:SF34">
    <property type="entry name" value="NOTOCHORD-RELATED PROTEIN"/>
    <property type="match status" value="1"/>
</dbReference>
<accession>A0A4U5V0D8</accession>
<organism evidence="1 2">
    <name type="scientific">Collichthys lucidus</name>
    <name type="common">Big head croaker</name>
    <name type="synonym">Sciaena lucida</name>
    <dbReference type="NCBI Taxonomy" id="240159"/>
    <lineage>
        <taxon>Eukaryota</taxon>
        <taxon>Metazoa</taxon>
        <taxon>Chordata</taxon>
        <taxon>Craniata</taxon>
        <taxon>Vertebrata</taxon>
        <taxon>Euteleostomi</taxon>
        <taxon>Actinopterygii</taxon>
        <taxon>Neopterygii</taxon>
        <taxon>Teleostei</taxon>
        <taxon>Neoteleostei</taxon>
        <taxon>Acanthomorphata</taxon>
        <taxon>Eupercaria</taxon>
        <taxon>Sciaenidae</taxon>
        <taxon>Collichthys</taxon>
    </lineage>
</organism>
<keyword evidence="2" id="KW-1185">Reference proteome</keyword>
<gene>
    <name evidence="1" type="ORF">D9C73_014642</name>
</gene>
<reference evidence="1 2" key="1">
    <citation type="submission" date="2019-01" db="EMBL/GenBank/DDBJ databases">
        <title>Genome Assembly of Collichthys lucidus.</title>
        <authorList>
            <person name="Cai M."/>
            <person name="Xiao S."/>
        </authorList>
    </citation>
    <scope>NUCLEOTIDE SEQUENCE [LARGE SCALE GENOMIC DNA]</scope>
    <source>
        <strain evidence="1">JT15FE1705JMU</strain>
        <tissue evidence="1">Muscle</tissue>
    </source>
</reference>
<name>A0A4U5V0D8_COLLU</name>
<dbReference type="EMBL" id="CM014090">
    <property type="protein sequence ID" value="TKS80540.1"/>
    <property type="molecule type" value="Genomic_DNA"/>
</dbReference>
<sequence>MAHRVPPNCKYWHIFLLCREITEIVMAPEVRRENLLLLNLLVQEFLTEMTDVFGDVITPKCHYLIHYARLIEMYGPLRLLWCMRFEGKHQYFKMVAYNCRNFVNIATTLSNRHQFRQCWEFSSQSLLGEFEKVPGKSVTTPFLHLPVELQRALTVNHNLCNVDFTDKAIQRVSEVRVNNVKYAVKYVFVIDVLHSERILLFWQIKYILKIDTLWILCGKMLVPLAYDCHFHAYSVKVDGEWTLLKPGDEMGFQVFDTYSVDNSLYVTLRHSI</sequence>
<proteinExistence type="predicted"/>
<evidence type="ECO:0000313" key="1">
    <source>
        <dbReference type="EMBL" id="TKS80540.1"/>
    </source>
</evidence>